<dbReference type="PANTHER" id="PTHR12156:SF23">
    <property type="entry name" value="PLECKSTRIN HOMOLOGY-LIKE DOMAIN FAMILY B MEMBER 1"/>
    <property type="match status" value="1"/>
</dbReference>
<evidence type="ECO:0000256" key="15">
    <source>
        <dbReference type="ARBA" id="ARBA00023329"/>
    </source>
</evidence>
<dbReference type="Pfam" id="PF01217">
    <property type="entry name" value="Clat_adaptor_s"/>
    <property type="match status" value="1"/>
</dbReference>
<organism evidence="25 26">
    <name type="scientific">Podarcis lilfordi</name>
    <name type="common">Lilford's wall lizard</name>
    <dbReference type="NCBI Taxonomy" id="74358"/>
    <lineage>
        <taxon>Eukaryota</taxon>
        <taxon>Metazoa</taxon>
        <taxon>Chordata</taxon>
        <taxon>Craniata</taxon>
        <taxon>Vertebrata</taxon>
        <taxon>Euteleostomi</taxon>
        <taxon>Lepidosauria</taxon>
        <taxon>Squamata</taxon>
        <taxon>Bifurcata</taxon>
        <taxon>Unidentata</taxon>
        <taxon>Episquamata</taxon>
        <taxon>Laterata</taxon>
        <taxon>Lacertibaenia</taxon>
        <taxon>Lacertidae</taxon>
        <taxon>Podarcis</taxon>
    </lineage>
</organism>
<feature type="compositionally biased region" description="Basic residues" evidence="21">
    <location>
        <begin position="543"/>
        <end position="553"/>
    </location>
</feature>
<dbReference type="CDD" id="cd09254">
    <property type="entry name" value="AP_delta-COPI_MHD"/>
    <property type="match status" value="1"/>
</dbReference>
<keyword evidence="26" id="KW-1185">Reference proteome</keyword>
<feature type="compositionally biased region" description="Polar residues" evidence="21">
    <location>
        <begin position="779"/>
        <end position="798"/>
    </location>
</feature>
<keyword evidence="12" id="KW-0333">Golgi apparatus</keyword>
<evidence type="ECO:0000256" key="18">
    <source>
        <dbReference type="ARBA" id="ARBA00069090"/>
    </source>
</evidence>
<evidence type="ECO:0000259" key="24">
    <source>
        <dbReference type="PROSITE" id="PS51072"/>
    </source>
</evidence>
<dbReference type="CDD" id="cd22713">
    <property type="entry name" value="FHA_PHLB1"/>
    <property type="match status" value="1"/>
</dbReference>
<dbReference type="FunFam" id="3.30.450.60:FF:000003">
    <property type="entry name" value="Coatomer subunit delta"/>
    <property type="match status" value="1"/>
</dbReference>
<feature type="compositionally biased region" description="Polar residues" evidence="21">
    <location>
        <begin position="1120"/>
        <end position="1129"/>
    </location>
</feature>
<comment type="subunit">
    <text evidence="4">Oligomeric complex that consists of at least the alpha, beta, beta', gamma, delta, epsilon and zeta subunits.</text>
</comment>
<evidence type="ECO:0000256" key="7">
    <source>
        <dbReference type="ARBA" id="ARBA00022481"/>
    </source>
</evidence>
<dbReference type="PROSITE" id="PS50003">
    <property type="entry name" value="PH_DOMAIN"/>
    <property type="match status" value="1"/>
</dbReference>
<dbReference type="Pfam" id="PF00498">
    <property type="entry name" value="FHA"/>
    <property type="match status" value="1"/>
</dbReference>
<feature type="region of interest" description="Disordered" evidence="21">
    <location>
        <begin position="1202"/>
        <end position="1297"/>
    </location>
</feature>
<feature type="coiled-coil region" evidence="20">
    <location>
        <begin position="1708"/>
        <end position="1767"/>
    </location>
</feature>
<feature type="compositionally biased region" description="Low complexity" evidence="21">
    <location>
        <begin position="907"/>
        <end position="924"/>
    </location>
</feature>
<dbReference type="InterPro" id="IPR000253">
    <property type="entry name" value="FHA_dom"/>
</dbReference>
<feature type="domain" description="PH" evidence="23">
    <location>
        <begin position="1816"/>
        <end position="1942"/>
    </location>
</feature>
<dbReference type="Pfam" id="PF00928">
    <property type="entry name" value="Adap_comp_sub"/>
    <property type="match status" value="1"/>
</dbReference>
<dbReference type="Proteomes" id="UP001178461">
    <property type="component" value="Chromosome 15"/>
</dbReference>
<evidence type="ECO:0000256" key="19">
    <source>
        <dbReference type="ARBA" id="ARBA00077655"/>
    </source>
</evidence>
<evidence type="ECO:0000256" key="1">
    <source>
        <dbReference type="ARBA" id="ARBA00004255"/>
    </source>
</evidence>
<dbReference type="SMART" id="SM00233">
    <property type="entry name" value="PH"/>
    <property type="match status" value="1"/>
</dbReference>
<name>A0AA35PSQ9_9SAUR</name>
<dbReference type="SUPFAM" id="SSF49447">
    <property type="entry name" value="Second domain of Mu2 adaptin subunit (ap50) of ap2 adaptor"/>
    <property type="match status" value="1"/>
</dbReference>
<feature type="region of interest" description="Disordered" evidence="21">
    <location>
        <begin position="1091"/>
        <end position="1165"/>
    </location>
</feature>
<feature type="compositionally biased region" description="Pro residues" evidence="21">
    <location>
        <begin position="925"/>
        <end position="936"/>
    </location>
</feature>
<dbReference type="InterPro" id="IPR036168">
    <property type="entry name" value="AP2_Mu_C_sf"/>
</dbReference>
<evidence type="ECO:0000256" key="17">
    <source>
        <dbReference type="ARBA" id="ARBA00033145"/>
    </source>
</evidence>
<evidence type="ECO:0000256" key="22">
    <source>
        <dbReference type="SAM" id="Phobius"/>
    </source>
</evidence>
<dbReference type="Gene3D" id="2.60.40.1170">
    <property type="entry name" value="Mu homology domain, subdomain B"/>
    <property type="match status" value="2"/>
</dbReference>
<dbReference type="SUPFAM" id="SSF49879">
    <property type="entry name" value="SMAD/FHA domain"/>
    <property type="match status" value="1"/>
</dbReference>
<dbReference type="InterPro" id="IPR037810">
    <property type="entry name" value="PHLDB1/2/3_PH"/>
</dbReference>
<evidence type="ECO:0000256" key="8">
    <source>
        <dbReference type="ARBA" id="ARBA00022490"/>
    </source>
</evidence>
<evidence type="ECO:0000313" key="26">
    <source>
        <dbReference type="Proteomes" id="UP001178461"/>
    </source>
</evidence>
<keyword evidence="9" id="KW-0597">Phosphoprotein</keyword>
<protein>
    <recommendedName>
        <fullName evidence="5">Coatomer subunit delta</fullName>
    </recommendedName>
    <alternativeName>
        <fullName evidence="16">Archain</fullName>
    </alternativeName>
    <alternativeName>
        <fullName evidence="17">Delta-coat protein</fullName>
    </alternativeName>
    <alternativeName>
        <fullName evidence="18">Pleckstrin homology-like domain family B member 1</fullName>
    </alternativeName>
    <alternativeName>
        <fullName evidence="19">Protein LL5-alpha</fullName>
    </alternativeName>
</protein>
<keyword evidence="8" id="KW-0963">Cytoplasm</keyword>
<dbReference type="GO" id="GO:0000139">
    <property type="term" value="C:Golgi membrane"/>
    <property type="evidence" value="ECO:0007669"/>
    <property type="project" value="UniProtKB-SubCell"/>
</dbReference>
<dbReference type="InterPro" id="IPR011993">
    <property type="entry name" value="PH-like_dom_sf"/>
</dbReference>
<feature type="compositionally biased region" description="Low complexity" evidence="21">
    <location>
        <begin position="831"/>
        <end position="846"/>
    </location>
</feature>
<dbReference type="InterPro" id="IPR028565">
    <property type="entry name" value="MHD"/>
</dbReference>
<gene>
    <name evidence="25" type="ORF">PODLI_1B041084</name>
</gene>
<feature type="region of interest" description="Disordered" evidence="21">
    <location>
        <begin position="1536"/>
        <end position="1580"/>
    </location>
</feature>
<dbReference type="Gene3D" id="2.30.29.30">
    <property type="entry name" value="Pleckstrin-homology domain (PH domain)/Phosphotyrosine-binding domain (PTB)"/>
    <property type="match status" value="1"/>
</dbReference>
<feature type="compositionally biased region" description="Polar residues" evidence="21">
    <location>
        <begin position="1538"/>
        <end position="1556"/>
    </location>
</feature>
<dbReference type="InterPro" id="IPR001849">
    <property type="entry name" value="PH_domain"/>
</dbReference>
<feature type="transmembrane region" description="Helical" evidence="22">
    <location>
        <begin position="21"/>
        <end position="42"/>
    </location>
</feature>
<proteinExistence type="inferred from homology"/>
<dbReference type="InterPro" id="IPR008984">
    <property type="entry name" value="SMAD_FHA_dom_sf"/>
</dbReference>
<keyword evidence="15" id="KW-0968">Cytoplasmic vesicle</keyword>
<keyword evidence="11" id="KW-0653">Protein transport</keyword>
<dbReference type="SUPFAM" id="SSF64356">
    <property type="entry name" value="SNARE-like"/>
    <property type="match status" value="1"/>
</dbReference>
<feature type="coiled-coil region" evidence="20">
    <location>
        <begin position="1598"/>
        <end position="1625"/>
    </location>
</feature>
<keyword evidence="10" id="KW-0931">ER-Golgi transport</keyword>
<evidence type="ECO:0000256" key="13">
    <source>
        <dbReference type="ARBA" id="ARBA00023054"/>
    </source>
</evidence>
<dbReference type="CDD" id="cd14830">
    <property type="entry name" value="Delta_COP_N"/>
    <property type="match status" value="1"/>
</dbReference>
<dbReference type="GO" id="GO:0015031">
    <property type="term" value="P:protein transport"/>
    <property type="evidence" value="ECO:0007669"/>
    <property type="project" value="UniProtKB-KW"/>
</dbReference>
<dbReference type="SUPFAM" id="SSF50729">
    <property type="entry name" value="PH domain-like"/>
    <property type="match status" value="1"/>
</dbReference>
<feature type="domain" description="MHD" evidence="24">
    <location>
        <begin position="304"/>
        <end position="544"/>
    </location>
</feature>
<dbReference type="FunFam" id="2.60.40.1170:FF:000011">
    <property type="entry name" value="Coatomer subunit delta"/>
    <property type="match status" value="1"/>
</dbReference>
<evidence type="ECO:0000256" key="4">
    <source>
        <dbReference type="ARBA" id="ARBA00011775"/>
    </source>
</evidence>
<dbReference type="Gene3D" id="3.30.450.60">
    <property type="match status" value="1"/>
</dbReference>
<dbReference type="CDD" id="cd14673">
    <property type="entry name" value="PH_PHLDB1_2"/>
    <property type="match status" value="1"/>
</dbReference>
<keyword evidence="22" id="KW-1133">Transmembrane helix</keyword>
<keyword evidence="14 22" id="KW-0472">Membrane</keyword>
<evidence type="ECO:0000256" key="21">
    <source>
        <dbReference type="SAM" id="MobiDB-lite"/>
    </source>
</evidence>
<evidence type="ECO:0000256" key="14">
    <source>
        <dbReference type="ARBA" id="ARBA00023136"/>
    </source>
</evidence>
<comment type="similarity">
    <text evidence="3">Belongs to the adaptor complexes medium subunit family. Delta-COP subfamily.</text>
</comment>
<dbReference type="InterPro" id="IPR022775">
    <property type="entry name" value="AP_mu_sigma_su"/>
</dbReference>
<evidence type="ECO:0000313" key="25">
    <source>
        <dbReference type="EMBL" id="CAI5795472.1"/>
    </source>
</evidence>
<evidence type="ECO:0000256" key="12">
    <source>
        <dbReference type="ARBA" id="ARBA00023034"/>
    </source>
</evidence>
<feature type="compositionally biased region" description="Low complexity" evidence="21">
    <location>
        <begin position="1678"/>
        <end position="1687"/>
    </location>
</feature>
<feature type="compositionally biased region" description="Basic and acidic residues" evidence="21">
    <location>
        <begin position="1249"/>
        <end position="1267"/>
    </location>
</feature>
<accession>A0AA35PSQ9</accession>
<comment type="subcellular location">
    <subcellularLocation>
        <location evidence="2">Cytoplasmic vesicle</location>
        <location evidence="2">COPI-coated vesicle membrane</location>
        <topology evidence="2">Peripheral membrane protein</topology>
        <orientation evidence="2">Cytoplasmic side</orientation>
    </subcellularLocation>
    <subcellularLocation>
        <location evidence="1">Golgi apparatus membrane</location>
        <topology evidence="1">Peripheral membrane protein</topology>
        <orientation evidence="1">Cytoplasmic side</orientation>
    </subcellularLocation>
</comment>
<dbReference type="FunFam" id="2.30.29.30:FF:000006">
    <property type="entry name" value="Pleckstrin homology like domain family B member 1"/>
    <property type="match status" value="1"/>
</dbReference>
<dbReference type="EMBL" id="OX395141">
    <property type="protein sequence ID" value="CAI5795472.1"/>
    <property type="molecule type" value="Genomic_DNA"/>
</dbReference>
<dbReference type="Gene3D" id="2.60.200.20">
    <property type="match status" value="1"/>
</dbReference>
<feature type="region of interest" description="Disordered" evidence="21">
    <location>
        <begin position="1678"/>
        <end position="1702"/>
    </location>
</feature>
<dbReference type="InterPro" id="IPR052212">
    <property type="entry name" value="PH-like_domain"/>
</dbReference>
<dbReference type="InterPro" id="IPR011012">
    <property type="entry name" value="Longin-like_dom_sf"/>
</dbReference>
<evidence type="ECO:0000256" key="16">
    <source>
        <dbReference type="ARBA" id="ARBA00031204"/>
    </source>
</evidence>
<dbReference type="Pfam" id="PF00169">
    <property type="entry name" value="PH"/>
    <property type="match status" value="1"/>
</dbReference>
<dbReference type="GO" id="GO:0030663">
    <property type="term" value="C:COPI-coated vesicle membrane"/>
    <property type="evidence" value="ECO:0007669"/>
    <property type="project" value="UniProtKB-SubCell"/>
</dbReference>
<keyword evidence="6" id="KW-0813">Transport</keyword>
<dbReference type="FunFam" id="2.60.40.1170:FF:000007">
    <property type="entry name" value="Coatomer subunit delta"/>
    <property type="match status" value="1"/>
</dbReference>
<feature type="region of interest" description="Disordered" evidence="21">
    <location>
        <begin position="542"/>
        <end position="567"/>
    </location>
</feature>
<dbReference type="FunFam" id="2.60.200.20:FF:000004">
    <property type="entry name" value="pleckstrin homology-like domain family B member 1 isoform X1"/>
    <property type="match status" value="1"/>
</dbReference>
<evidence type="ECO:0000256" key="11">
    <source>
        <dbReference type="ARBA" id="ARBA00022927"/>
    </source>
</evidence>
<dbReference type="GO" id="GO:0070507">
    <property type="term" value="P:regulation of microtubule cytoskeleton organization"/>
    <property type="evidence" value="ECO:0007669"/>
    <property type="project" value="TreeGrafter"/>
</dbReference>
<dbReference type="PANTHER" id="PTHR12156">
    <property type="entry name" value="PLECKSTRIN HOMOLOGY-LIKE DOMAIN, FAMILY B, MEMBER 3"/>
    <property type="match status" value="1"/>
</dbReference>
<feature type="compositionally biased region" description="Polar residues" evidence="21">
    <location>
        <begin position="1688"/>
        <end position="1701"/>
    </location>
</feature>
<dbReference type="GO" id="GO:0016192">
    <property type="term" value="P:vesicle-mediated transport"/>
    <property type="evidence" value="ECO:0007669"/>
    <property type="project" value="UniProtKB-KW"/>
</dbReference>
<keyword evidence="13 20" id="KW-0175">Coiled coil</keyword>
<evidence type="ECO:0000256" key="20">
    <source>
        <dbReference type="SAM" id="Coils"/>
    </source>
</evidence>
<dbReference type="PROSITE" id="PS51072">
    <property type="entry name" value="MHD"/>
    <property type="match status" value="1"/>
</dbReference>
<evidence type="ECO:0000256" key="6">
    <source>
        <dbReference type="ARBA" id="ARBA00022448"/>
    </source>
</evidence>
<feature type="compositionally biased region" description="Low complexity" evidence="21">
    <location>
        <begin position="1562"/>
        <end position="1579"/>
    </location>
</feature>
<feature type="region of interest" description="Disordered" evidence="21">
    <location>
        <begin position="775"/>
        <end position="1068"/>
    </location>
</feature>
<evidence type="ECO:0000256" key="5">
    <source>
        <dbReference type="ARBA" id="ARBA00018359"/>
    </source>
</evidence>
<keyword evidence="7" id="KW-0488">Methylation</keyword>
<sequence length="1949" mass="214931">MGSEGAERRSGPEGRGGNGDAAAAAAAIFAVTFAMVLLAAAVCTKAGKAIVSRQFVEMTRTRIEGLLAAFPKLMNTGKQHTFVETESVRYVYQPMEKLYMVLITTKNSNILEDLETLRLFSRVIPEYCRALEENEISEHCFDLIFAFDEIVALGYRENVNLAQIRTFTEMDSHEEKVFRAVRETQEREAKAEMRRKAKELQQARRDAERRGTKAPGFGGFGSSAMSGGSTAAMITETIIETERPKVTPTPTRPSGSNKALKLGAKGKEVDNFVDKLNSEGENIVTLVGKRSSEAATVLAPPINMESVHMKIEEKISLTCGRDGGLQNMELHGMIMLRILDEKFSRIRIHVENEDKKGVQLQTHPNVDKKLFTTESLIGLKNPEKSFPINSDVGVLKWRLQTTEESFIPLTINCWPSESGSGCDVNIEYELQEENLELNDVVIAIPLPSSVGAPVIGEIDGEYRHDSRRNILEWCLPVIDAKNKSGSLEFSINGQPNDFFPVHVSFVSKKNYCNIQVTKVTQVDGNSPVRFSTETTFLVDKRRGFQRSARRHRERAGSAGGGAPSGLPARGTVAMETCNRNVASPAGRVQARLQNSLLDLTETGKGLKVQTEKPHLVSLGSGRLSTAITLLPLEEGKTMLGSAAGDIVLQGAGVAPKHCFIENTHGTLTLHPCGNPCAIDGLAVTRPTRLSQGCMICLGQSTFLRFNHPAEAKWMKSMIPSVGRSPAPQHGLTAEAQSLLNGNQDTAKASRHSHSALVSSIERDLQDIMDSLVLEEEGSTPRQLPSSRGNAPSPDSSVVNGRGGRYLLSPPQSPGAMSVGSSYENTSPPFSPLSSPASSSSCASHSPGTQDQGPSLPPVVPVRSSSFNHTMLTSHGGASLDLPSSAGGPNPARGLGSPRTARRATQESPRSPTPSRRARPSGENPRPGPRSSPPPALPAGLSESLPGSPRVQPPNSPRLAPKFQSPSTPRTKATALQERPPSPFREARDTPAGTSRQGLGKGFPPAEPAGFVPLSQSSRALQPPESPRLSRRPLESMRELPPLSPALSRRAVSPAPHGSPPVQAKAGEAPCGWRREPTEDLMSASFSCLRGRSPSPTLLAREPGQRKPSYATGLSPAYSLGSLTSASPRQSPRLHRKLSGGLELTPGPLRERKHSISELSGDEGELREYHRWQRQERLREQEMERLERQRLETILSLCAEYTHSDGDRGQEHNTFPSAAAEGTGQPGRRPSKGSISLGRAKEQLVGSLGLRERESLERSDEDHLKEESSSTESAGQEHEEPPSTKASQEATLLEEERTRVLASVDQLKSRAKELEQQLQETAREAEMEQALLQGEREAELIQLQQEQKAVQQLQERMSGLDAAIHRDKERAKVDAERKELERLRALYSELKRQLDNCPESMREQLQDQMQREAEALETETKLFEDLEFQHLEKESRLEEEREMLSQQLLHSKAESHRSVARRKERLAALESQANQIRLQAAQEADRLGKEKATTLQMLQKEKETLLALERRYRVLTGGSGFPKASTALREVYRSKMDGGSSSLAWPKGGSSSSQLNMATLGRSPSPKSSLSPQSSTGSLPRNLASTLQDIESKRQLALQQKGQQVIEEQRRRLADLKQKAAAEAQSQWEALHGQPLPPSPYSPLIHHSILHHHPPGGLGLRANEDGERAYDTLSLESSDSLDTNLSTSGNSACSPDNVSSASGADAGKIEEMEKMLKEAHAEKSRLMESREQEMELRRQALEDERRRREQLERRLQDETARRQKLIEKEVKMREKQFAQARPLTRYLPIRKEDFDLRSHIESSGHSVDTCSHVILSEKMCKGYLVKMGGKIKSWKKRWFVFDRLRRTLSYYADKHETKLKGLIYFQAIEEVYYDHLRSAAKKGFFSLSLASHLADFLPAPFSGESPNPALTFCVKTHDRLYYMVAPSAEAMRIWMDVIVTGAEGYTQFLN</sequence>
<reference evidence="25" key="1">
    <citation type="submission" date="2022-12" db="EMBL/GenBank/DDBJ databases">
        <authorList>
            <person name="Alioto T."/>
            <person name="Alioto T."/>
            <person name="Gomez Garrido J."/>
        </authorList>
    </citation>
    <scope>NUCLEOTIDE SEQUENCE</scope>
</reference>
<evidence type="ECO:0000256" key="10">
    <source>
        <dbReference type="ARBA" id="ARBA00022892"/>
    </source>
</evidence>
<keyword evidence="22" id="KW-0812">Transmembrane</keyword>
<evidence type="ECO:0000256" key="2">
    <source>
        <dbReference type="ARBA" id="ARBA00004347"/>
    </source>
</evidence>
<feature type="compositionally biased region" description="Basic and acidic residues" evidence="21">
    <location>
        <begin position="201"/>
        <end position="211"/>
    </location>
</feature>
<evidence type="ECO:0000259" key="23">
    <source>
        <dbReference type="PROSITE" id="PS50003"/>
    </source>
</evidence>
<evidence type="ECO:0000256" key="9">
    <source>
        <dbReference type="ARBA" id="ARBA00022553"/>
    </source>
</evidence>
<dbReference type="GO" id="GO:0045180">
    <property type="term" value="C:basal cortex"/>
    <property type="evidence" value="ECO:0007669"/>
    <property type="project" value="TreeGrafter"/>
</dbReference>
<evidence type="ECO:0000256" key="3">
    <source>
        <dbReference type="ARBA" id="ARBA00010516"/>
    </source>
</evidence>
<feature type="region of interest" description="Disordered" evidence="21">
    <location>
        <begin position="201"/>
        <end position="227"/>
    </location>
</feature>